<evidence type="ECO:0000313" key="2">
    <source>
        <dbReference type="EMBL" id="GAH11625.1"/>
    </source>
</evidence>
<feature type="region of interest" description="Disordered" evidence="1">
    <location>
        <begin position="24"/>
        <end position="43"/>
    </location>
</feature>
<gene>
    <name evidence="2" type="ORF">S01H4_63104</name>
</gene>
<organism evidence="2">
    <name type="scientific">marine sediment metagenome</name>
    <dbReference type="NCBI Taxonomy" id="412755"/>
    <lineage>
        <taxon>unclassified sequences</taxon>
        <taxon>metagenomes</taxon>
        <taxon>ecological metagenomes</taxon>
    </lineage>
</organism>
<dbReference type="EMBL" id="BART01037847">
    <property type="protein sequence ID" value="GAH11625.1"/>
    <property type="molecule type" value="Genomic_DNA"/>
</dbReference>
<accession>X1DTR2</accession>
<protein>
    <submittedName>
        <fullName evidence="2">Uncharacterized protein</fullName>
    </submittedName>
</protein>
<proteinExistence type="predicted"/>
<feature type="non-terminal residue" evidence="2">
    <location>
        <position position="102"/>
    </location>
</feature>
<reference evidence="2" key="1">
    <citation type="journal article" date="2014" name="Front. Microbiol.">
        <title>High frequency of phylogenetically diverse reductive dehalogenase-homologous genes in deep subseafloor sedimentary metagenomes.</title>
        <authorList>
            <person name="Kawai M."/>
            <person name="Futagami T."/>
            <person name="Toyoda A."/>
            <person name="Takaki Y."/>
            <person name="Nishi S."/>
            <person name="Hori S."/>
            <person name="Arai W."/>
            <person name="Tsubouchi T."/>
            <person name="Morono Y."/>
            <person name="Uchiyama I."/>
            <person name="Ito T."/>
            <person name="Fujiyama A."/>
            <person name="Inagaki F."/>
            <person name="Takami H."/>
        </authorList>
    </citation>
    <scope>NUCLEOTIDE SEQUENCE</scope>
    <source>
        <strain evidence="2">Expedition CK06-06</strain>
    </source>
</reference>
<sequence length="102" mass="10990">MALALVLPLSASAATFEDYRFPRESSLTKDGYPTPLSGKPITDTPVIVKKEGVSLKKYPEHYIPGKEPLADNEMRVTVLGSGSPTPVRRAQATSGYLVELGN</sequence>
<comment type="caution">
    <text evidence="2">The sequence shown here is derived from an EMBL/GenBank/DDBJ whole genome shotgun (WGS) entry which is preliminary data.</text>
</comment>
<dbReference type="AlphaFoldDB" id="X1DTR2"/>
<evidence type="ECO:0000256" key="1">
    <source>
        <dbReference type="SAM" id="MobiDB-lite"/>
    </source>
</evidence>
<name>X1DTR2_9ZZZZ</name>